<dbReference type="GeneID" id="36546196"/>
<evidence type="ECO:0000256" key="2">
    <source>
        <dbReference type="SAM" id="Phobius"/>
    </source>
</evidence>
<evidence type="ECO:0000256" key="3">
    <source>
        <dbReference type="SAM" id="SignalP"/>
    </source>
</evidence>
<evidence type="ECO:0000256" key="1">
    <source>
        <dbReference type="SAM" id="MobiDB-lite"/>
    </source>
</evidence>
<keyword evidence="2" id="KW-0472">Membrane</keyword>
<proteinExistence type="predicted"/>
<feature type="domain" description="DUF7728" evidence="4">
    <location>
        <begin position="47"/>
        <end position="185"/>
    </location>
</feature>
<feature type="transmembrane region" description="Helical" evidence="2">
    <location>
        <begin position="280"/>
        <end position="306"/>
    </location>
</feature>
<dbReference type="PANTHER" id="PTHR40622">
    <property type="match status" value="1"/>
</dbReference>
<evidence type="ECO:0000313" key="6">
    <source>
        <dbReference type="Proteomes" id="UP000234254"/>
    </source>
</evidence>
<dbReference type="VEuPathDB" id="FungiDB:P168DRAFT_302566"/>
<gene>
    <name evidence="5" type="ORF">P168DRAFT_302566</name>
</gene>
<dbReference type="PANTHER" id="PTHR40622:SF2">
    <property type="match status" value="1"/>
</dbReference>
<dbReference type="InterPro" id="IPR056145">
    <property type="entry name" value="DUF7728"/>
</dbReference>
<comment type="caution">
    <text evidence="5">The sequence shown here is derived from an EMBL/GenBank/DDBJ whole genome shotgun (WGS) entry which is preliminary data.</text>
</comment>
<reference evidence="5" key="1">
    <citation type="submission" date="2016-12" db="EMBL/GenBank/DDBJ databases">
        <title>The genomes of Aspergillus section Nigri reveals drivers in fungal speciation.</title>
        <authorList>
            <consortium name="DOE Joint Genome Institute"/>
            <person name="Vesth T.C."/>
            <person name="Nybo J."/>
            <person name="Theobald S."/>
            <person name="Brandl J."/>
            <person name="Frisvad J.C."/>
            <person name="Nielsen K.F."/>
            <person name="Lyhne E.K."/>
            <person name="Kogle M.E."/>
            <person name="Kuo A."/>
            <person name="Riley R."/>
            <person name="Clum A."/>
            <person name="Nolan M."/>
            <person name="Lipzen A."/>
            <person name="Salamov A."/>
            <person name="Henrissat B."/>
            <person name="Wiebenga A."/>
            <person name="De vries R.P."/>
            <person name="Grigoriev I.V."/>
            <person name="Mortensen U.H."/>
            <person name="Andersen M.R."/>
            <person name="Baker S.E."/>
        </authorList>
    </citation>
    <scope>NUCLEOTIDE SEQUENCE</scope>
    <source>
        <strain evidence="5">IBT 28561</strain>
    </source>
</reference>
<evidence type="ECO:0000259" key="4">
    <source>
        <dbReference type="Pfam" id="PF24854"/>
    </source>
</evidence>
<dbReference type="Pfam" id="PF24854">
    <property type="entry name" value="DUF7728"/>
    <property type="match status" value="1"/>
</dbReference>
<keyword evidence="3" id="KW-0732">Signal</keyword>
<name>A0A2I1D8J4_ASPC2</name>
<protein>
    <recommendedName>
        <fullName evidence="4">DUF7728 domain-containing protein</fullName>
    </recommendedName>
</protein>
<feature type="chain" id="PRO_5014126661" description="DUF7728 domain-containing protein" evidence="3">
    <location>
        <begin position="19"/>
        <end position="360"/>
    </location>
</feature>
<dbReference type="AlphaFoldDB" id="A0A2I1D8J4"/>
<organism evidence="5 6">
    <name type="scientific">Aspergillus campestris (strain IBT 28561)</name>
    <dbReference type="NCBI Taxonomy" id="1392248"/>
    <lineage>
        <taxon>Eukaryota</taxon>
        <taxon>Fungi</taxon>
        <taxon>Dikarya</taxon>
        <taxon>Ascomycota</taxon>
        <taxon>Pezizomycotina</taxon>
        <taxon>Eurotiomycetes</taxon>
        <taxon>Eurotiomycetidae</taxon>
        <taxon>Eurotiales</taxon>
        <taxon>Aspergillaceae</taxon>
        <taxon>Aspergillus</taxon>
        <taxon>Aspergillus subgen. Circumdati</taxon>
    </lineage>
</organism>
<keyword evidence="6" id="KW-1185">Reference proteome</keyword>
<keyword evidence="2" id="KW-1133">Transmembrane helix</keyword>
<dbReference type="OrthoDB" id="5409353at2759"/>
<sequence>MNLRSFLLGGTLALATNALLIVPEMMDDPAAAPGISELQTLEAHAAQQQQVELHCTECPFREEDSSAVYWVTDGSETTLSLNFSVEDGVLLANGHQIFPPSSPSPLVAVQHRLSDGEKSAPIPLGYAVEMMPVPSAPEEMMDLVAVRFTVLDLDGHPVPLNTVAMHLVHTPSGDLYIAKSEIEETTPDKMSWRQCRGRPSCLRRLLFSRMRSLFASAKSRMLSMARKPGCGGRPTAAHRRPHDFAFPEALEANGRTGHDGRLRIDYGAWERTLSRVVRFILVPAILGVLAGLVTSALGMLVGQLVVSLWRRHSRRSAPLDTEEQGTAPEKQGLMTESAEEQPPAYRDDEGLPEHVSADKQ</sequence>
<feature type="compositionally biased region" description="Basic and acidic residues" evidence="1">
    <location>
        <begin position="345"/>
        <end position="360"/>
    </location>
</feature>
<dbReference type="EMBL" id="MSFM01000003">
    <property type="protein sequence ID" value="PKY06177.1"/>
    <property type="molecule type" value="Genomic_DNA"/>
</dbReference>
<evidence type="ECO:0000313" key="5">
    <source>
        <dbReference type="EMBL" id="PKY06177.1"/>
    </source>
</evidence>
<accession>A0A2I1D8J4</accession>
<dbReference type="Proteomes" id="UP000234254">
    <property type="component" value="Unassembled WGS sequence"/>
</dbReference>
<keyword evidence="2" id="KW-0812">Transmembrane</keyword>
<feature type="signal peptide" evidence="3">
    <location>
        <begin position="1"/>
        <end position="18"/>
    </location>
</feature>
<dbReference type="RefSeq" id="XP_024694771.1">
    <property type="nucleotide sequence ID" value="XM_024838672.1"/>
</dbReference>
<feature type="region of interest" description="Disordered" evidence="1">
    <location>
        <begin position="315"/>
        <end position="360"/>
    </location>
</feature>